<comment type="similarity">
    <text evidence="1">Belongs to the PrpD family.</text>
</comment>
<reference evidence="5" key="1">
    <citation type="journal article" date="2019" name="Int. J. Syst. Evol. Microbiol.">
        <title>The Global Catalogue of Microorganisms (GCM) 10K type strain sequencing project: providing services to taxonomists for standard genome sequencing and annotation.</title>
        <authorList>
            <consortium name="The Broad Institute Genomics Platform"/>
            <consortium name="The Broad Institute Genome Sequencing Center for Infectious Disease"/>
            <person name="Wu L."/>
            <person name="Ma J."/>
        </authorList>
    </citation>
    <scope>NUCLEOTIDE SEQUENCE [LARGE SCALE GENOMIC DNA]</scope>
    <source>
        <strain evidence="5">JCM 17666</strain>
    </source>
</reference>
<name>A0ABP8HIA6_9BURK</name>
<dbReference type="Gene3D" id="1.10.4100.10">
    <property type="entry name" value="2-methylcitrate dehydratase PrpD"/>
    <property type="match status" value="1"/>
</dbReference>
<evidence type="ECO:0000313" key="5">
    <source>
        <dbReference type="Proteomes" id="UP001501671"/>
    </source>
</evidence>
<protein>
    <submittedName>
        <fullName evidence="4">MmgE/PrpD family protein</fullName>
    </submittedName>
</protein>
<evidence type="ECO:0000259" key="2">
    <source>
        <dbReference type="Pfam" id="PF03972"/>
    </source>
</evidence>
<comment type="caution">
    <text evidence="4">The sequence shown here is derived from an EMBL/GenBank/DDBJ whole genome shotgun (WGS) entry which is preliminary data.</text>
</comment>
<dbReference type="InterPro" id="IPR042188">
    <property type="entry name" value="MmgE/PrpD_sf_2"/>
</dbReference>
<dbReference type="Proteomes" id="UP001501671">
    <property type="component" value="Unassembled WGS sequence"/>
</dbReference>
<gene>
    <name evidence="4" type="ORF">GCM10023144_38360</name>
</gene>
<dbReference type="InterPro" id="IPR042183">
    <property type="entry name" value="MmgE/PrpD_sf_1"/>
</dbReference>
<dbReference type="EMBL" id="BAABFO010000023">
    <property type="protein sequence ID" value="GAA4339763.1"/>
    <property type="molecule type" value="Genomic_DNA"/>
</dbReference>
<feature type="domain" description="MmgE/PrpD N-terminal" evidence="2">
    <location>
        <begin position="2"/>
        <end position="231"/>
    </location>
</feature>
<dbReference type="PANTHER" id="PTHR16943:SF8">
    <property type="entry name" value="2-METHYLCITRATE DEHYDRATASE"/>
    <property type="match status" value="1"/>
</dbReference>
<dbReference type="Pfam" id="PF19305">
    <property type="entry name" value="MmgE_PrpD_C"/>
    <property type="match status" value="1"/>
</dbReference>
<dbReference type="Pfam" id="PF03972">
    <property type="entry name" value="MmgE_PrpD_N"/>
    <property type="match status" value="1"/>
</dbReference>
<feature type="domain" description="MmgE/PrpD C-terminal" evidence="3">
    <location>
        <begin position="255"/>
        <end position="418"/>
    </location>
</feature>
<dbReference type="InterPro" id="IPR045337">
    <property type="entry name" value="MmgE_PrpD_C"/>
</dbReference>
<keyword evidence="5" id="KW-1185">Reference proteome</keyword>
<dbReference type="InterPro" id="IPR036148">
    <property type="entry name" value="MmgE/PrpD_sf"/>
</dbReference>
<proteinExistence type="inferred from homology"/>
<sequence>MSYATLPEETRYWARAGILDTIGVTVAGSREAAPRLAAEALDLHDGPALILGRRRRVDLLEAAVVNGTASHVLDFDDSSNTMGGHPSAILTGALLPLADMLGSPGSDVVAAYVAGFEVQSKIGLGVNFHHYSKGWHPTSTLGAFGAAAAASRLMGLDEAETAVALAIAASFASGLKANFGTMTKPLHVGHCVRNGLYAARLAAKGFTANAGSVFEHGQGFLDVFNGKSNYDMAPTLSTWARPYDLTSPGIAVKQYPCCGSTHPAIDATLAIFRAHRPDPARIARIDAAIHARRLTHVNRPHPQSPLDAKFSVQYVISRAIADGRVAVGDFHDGALEDDRIRALLPKVHMSAYNETGVGDFSADNHFGGHVTITMEDGSKLSARVEQPEGRTTANPMPQSRLRAKFALCVEGLLQDDRIGPIADMVEHLEALPDMGELTETIRNATLSD</sequence>
<evidence type="ECO:0000259" key="3">
    <source>
        <dbReference type="Pfam" id="PF19305"/>
    </source>
</evidence>
<evidence type="ECO:0000256" key="1">
    <source>
        <dbReference type="ARBA" id="ARBA00006174"/>
    </source>
</evidence>
<dbReference type="Gene3D" id="3.30.1330.120">
    <property type="entry name" value="2-methylcitrate dehydratase PrpD"/>
    <property type="match status" value="1"/>
</dbReference>
<dbReference type="PANTHER" id="PTHR16943">
    <property type="entry name" value="2-METHYLCITRATE DEHYDRATASE-RELATED"/>
    <property type="match status" value="1"/>
</dbReference>
<evidence type="ECO:0000313" key="4">
    <source>
        <dbReference type="EMBL" id="GAA4339763.1"/>
    </source>
</evidence>
<dbReference type="InterPro" id="IPR045336">
    <property type="entry name" value="MmgE_PrpD_N"/>
</dbReference>
<dbReference type="InterPro" id="IPR005656">
    <property type="entry name" value="MmgE_PrpD"/>
</dbReference>
<accession>A0ABP8HIA6</accession>
<dbReference type="SUPFAM" id="SSF103378">
    <property type="entry name" value="2-methylcitrate dehydratase PrpD"/>
    <property type="match status" value="1"/>
</dbReference>
<organism evidence="4 5">
    <name type="scientific">Pigmentiphaga soli</name>
    <dbReference type="NCBI Taxonomy" id="1007095"/>
    <lineage>
        <taxon>Bacteria</taxon>
        <taxon>Pseudomonadati</taxon>
        <taxon>Pseudomonadota</taxon>
        <taxon>Betaproteobacteria</taxon>
        <taxon>Burkholderiales</taxon>
        <taxon>Alcaligenaceae</taxon>
        <taxon>Pigmentiphaga</taxon>
    </lineage>
</organism>